<feature type="domain" description="C2H2-type" evidence="12">
    <location>
        <begin position="834"/>
        <end position="861"/>
    </location>
</feature>
<evidence type="ECO:0000256" key="11">
    <source>
        <dbReference type="SAM" id="MobiDB-lite"/>
    </source>
</evidence>
<feature type="domain" description="KRAB" evidence="13">
    <location>
        <begin position="139"/>
        <end position="210"/>
    </location>
</feature>
<dbReference type="PANTHER" id="PTHR24376:SF241">
    <property type="entry name" value="ZINC FINGER PROTEIN 33A"/>
    <property type="match status" value="1"/>
</dbReference>
<name>L8I794_9CETA</name>
<keyword evidence="8" id="KW-0804">Transcription</keyword>
<evidence type="ECO:0000256" key="9">
    <source>
        <dbReference type="ARBA" id="ARBA00023242"/>
    </source>
</evidence>
<evidence type="ECO:0000256" key="10">
    <source>
        <dbReference type="PROSITE-ProRule" id="PRU00042"/>
    </source>
</evidence>
<dbReference type="FunFam" id="3.30.160.60:FF:000218">
    <property type="entry name" value="Zinc finger protein 10"/>
    <property type="match status" value="1"/>
</dbReference>
<dbReference type="STRING" id="72004.ENSBMUP00000018315"/>
<dbReference type="FunFam" id="3.30.160.60:FF:000128">
    <property type="entry name" value="zinc finger protein 268 isoform X1"/>
    <property type="match status" value="1"/>
</dbReference>
<evidence type="ECO:0000313" key="15">
    <source>
        <dbReference type="Proteomes" id="UP000011080"/>
    </source>
</evidence>
<keyword evidence="6" id="KW-0862">Zinc</keyword>
<keyword evidence="5 10" id="KW-0863">Zinc-finger</keyword>
<dbReference type="FunFam" id="3.30.160.60:FF:000012">
    <property type="entry name" value="RB-associated KRAB zinc finger protein-like"/>
    <property type="match status" value="3"/>
</dbReference>
<evidence type="ECO:0000259" key="13">
    <source>
        <dbReference type="PROSITE" id="PS50805"/>
    </source>
</evidence>
<keyword evidence="7" id="KW-0805">Transcription regulation</keyword>
<dbReference type="FunFam" id="3.30.160.60:FF:000295">
    <property type="entry name" value="zinc finger protein 19"/>
    <property type="match status" value="1"/>
</dbReference>
<evidence type="ECO:0000256" key="8">
    <source>
        <dbReference type="ARBA" id="ARBA00023163"/>
    </source>
</evidence>
<feature type="compositionally biased region" description="Polar residues" evidence="11">
    <location>
        <begin position="539"/>
        <end position="548"/>
    </location>
</feature>
<feature type="domain" description="C2H2-type" evidence="12">
    <location>
        <begin position="806"/>
        <end position="833"/>
    </location>
</feature>
<protein>
    <submittedName>
        <fullName evidence="14">Zinc finger protein 316</fullName>
    </submittedName>
</protein>
<dbReference type="SMART" id="SM00349">
    <property type="entry name" value="KRAB"/>
    <property type="match status" value="1"/>
</dbReference>
<evidence type="ECO:0000256" key="2">
    <source>
        <dbReference type="ARBA" id="ARBA00006991"/>
    </source>
</evidence>
<dbReference type="FunFam" id="3.30.160.60:FF:001157">
    <property type="entry name" value="Zinc finger protein 793"/>
    <property type="match status" value="1"/>
</dbReference>
<dbReference type="Pfam" id="PF00096">
    <property type="entry name" value="zf-C2H2"/>
    <property type="match status" value="14"/>
</dbReference>
<dbReference type="Pfam" id="PF01352">
    <property type="entry name" value="KRAB"/>
    <property type="match status" value="1"/>
</dbReference>
<feature type="domain" description="C2H2-type" evidence="12">
    <location>
        <begin position="862"/>
        <end position="889"/>
    </location>
</feature>
<keyword evidence="9" id="KW-0539">Nucleus</keyword>
<evidence type="ECO:0000256" key="5">
    <source>
        <dbReference type="ARBA" id="ARBA00022771"/>
    </source>
</evidence>
<dbReference type="GO" id="GO:0000978">
    <property type="term" value="F:RNA polymerase II cis-regulatory region sequence-specific DNA binding"/>
    <property type="evidence" value="ECO:0007669"/>
    <property type="project" value="TreeGrafter"/>
</dbReference>
<feature type="region of interest" description="Disordered" evidence="11">
    <location>
        <begin position="538"/>
        <end position="557"/>
    </location>
</feature>
<keyword evidence="4" id="KW-0677">Repeat</keyword>
<dbReference type="FunFam" id="3.30.160.60:FF:002063">
    <property type="entry name" value="RB associated KRAB zinc finger"/>
    <property type="match status" value="1"/>
</dbReference>
<dbReference type="SUPFAM" id="SSF57667">
    <property type="entry name" value="beta-beta-alpha zinc fingers"/>
    <property type="match status" value="8"/>
</dbReference>
<feature type="domain" description="C2H2-type" evidence="12">
    <location>
        <begin position="354"/>
        <end position="381"/>
    </location>
</feature>
<evidence type="ECO:0000313" key="14">
    <source>
        <dbReference type="EMBL" id="ELR51142.1"/>
    </source>
</evidence>
<feature type="domain" description="C2H2-type" evidence="12">
    <location>
        <begin position="410"/>
        <end position="437"/>
    </location>
</feature>
<sequence length="914" mass="102174">MAAPRTTPDSPAAQLERLDGSECGPDQEEEEEEGKGDQVEALEERLAEEVVVDADVEVDVTVEAALAGEQSPASGTQECPHGSRDTESPGLQEKALQAFRAPATPRDEDLEREGEGDEEEEEEDEDEVDSLTSGSQGLVTFEDVAVYFSLEEWERLDAEQRELYKEVMRENYGILVSLGYPVPKPDLIFRLEQGEEPWVPDSPRPEDGDIVTGVYTGAWFWTDDIEDHEEDDDEDFLAEVAEEENEPPGLWSAAYGVGDVPGTWGPDDSDSAQTPEGWGLDPGGLGVLAPGSESKPFLPDREPGASLLAPWAFPAAVAVPAGRPETTCDVCGKVFPHRSRLAKHQRYHAAVKPFGCDECGKGFVYRSHLAIHQRTHTGEKPFPCPDCGKRFVYKSHLVTHRRIHTGERPYRCAFCGAGFGRRSYLVTHQRTHEKPYQCEECGNNFLQKSHLIEHQSTHTGEKLHGCSKCVKSFCFNPRAPGLELRGLGSSLRPARENPRVHSPRPLDASPAGRRSSPAGPWNPRPPEAEAWERGRAVTWPTTGSKSPGNPTPEVLGDGQELGQQQEIQFPLNLQEKWTPRSNTYLCFSSSWLPDWNDHSPRPEPGEPGAGVSIVQGCGCGLHPGGVAAARPRGEDDLQGRDAGELQPPCLRGTHSGEKPYECNECGKTFCQKTHLTLHQRNHSGERPYPCSECGKSFSRKSALSDHQRTHTGEKLYKCNECGKSYYRKSTLITHQRTHTGEKPYQCSECGKFFSRVSYLTIHYRSHLEEKPYECNECGKTFNLNSAFIRHRKVHTDEKPHECKKPYGCNECGKTFSHNSSLFRHQRVHTGEKPYECYECGKFFSQKSYLTIHHRIHSGEKPYECSKCGKVFSRMSNLTVHYRSHSGEKPYECNECGKVFSQKSYLTVHYRTHSG</sequence>
<dbReference type="FunFam" id="3.30.160.60:FF:000180">
    <property type="entry name" value="Zinc finger protein 689"/>
    <property type="match status" value="1"/>
</dbReference>
<dbReference type="CDD" id="cd07765">
    <property type="entry name" value="KRAB_A-box"/>
    <property type="match status" value="1"/>
</dbReference>
<dbReference type="GO" id="GO:0001228">
    <property type="term" value="F:DNA-binding transcription activator activity, RNA polymerase II-specific"/>
    <property type="evidence" value="ECO:0007669"/>
    <property type="project" value="TreeGrafter"/>
</dbReference>
<feature type="domain" description="C2H2-type" evidence="12">
    <location>
        <begin position="382"/>
        <end position="409"/>
    </location>
</feature>
<organism evidence="14 15">
    <name type="scientific">Bos mutus</name>
    <name type="common">wild yak</name>
    <dbReference type="NCBI Taxonomy" id="72004"/>
    <lineage>
        <taxon>Eukaryota</taxon>
        <taxon>Metazoa</taxon>
        <taxon>Chordata</taxon>
        <taxon>Craniata</taxon>
        <taxon>Vertebrata</taxon>
        <taxon>Euteleostomi</taxon>
        <taxon>Mammalia</taxon>
        <taxon>Eutheria</taxon>
        <taxon>Laurasiatheria</taxon>
        <taxon>Artiodactyla</taxon>
        <taxon>Ruminantia</taxon>
        <taxon>Pecora</taxon>
        <taxon>Bovidae</taxon>
        <taxon>Bovinae</taxon>
        <taxon>Bos</taxon>
    </lineage>
</organism>
<comment type="subcellular location">
    <subcellularLocation>
        <location evidence="1">Nucleus</location>
    </subcellularLocation>
</comment>
<dbReference type="Gene3D" id="6.10.140.140">
    <property type="match status" value="1"/>
</dbReference>
<feature type="domain" description="C2H2-type" evidence="12">
    <location>
        <begin position="772"/>
        <end position="799"/>
    </location>
</feature>
<dbReference type="InterPro" id="IPR001909">
    <property type="entry name" value="KRAB"/>
</dbReference>
<evidence type="ECO:0000256" key="4">
    <source>
        <dbReference type="ARBA" id="ARBA00022737"/>
    </source>
</evidence>
<dbReference type="SMART" id="SM00355">
    <property type="entry name" value="ZnF_C2H2"/>
    <property type="match status" value="14"/>
</dbReference>
<dbReference type="FunFam" id="3.30.160.60:FF:000522">
    <property type="entry name" value="zinc finger protein 285"/>
    <property type="match status" value="1"/>
</dbReference>
<feature type="region of interest" description="Disordered" evidence="11">
    <location>
        <begin position="1"/>
        <end position="39"/>
    </location>
</feature>
<feature type="region of interest" description="Disordered" evidence="11">
    <location>
        <begin position="63"/>
        <end position="135"/>
    </location>
</feature>
<feature type="domain" description="C2H2-type" evidence="12">
    <location>
        <begin position="744"/>
        <end position="771"/>
    </location>
</feature>
<evidence type="ECO:0000256" key="1">
    <source>
        <dbReference type="ARBA" id="ARBA00004123"/>
    </source>
</evidence>
<dbReference type="PROSITE" id="PS50157">
    <property type="entry name" value="ZINC_FINGER_C2H2_2"/>
    <property type="match status" value="14"/>
</dbReference>
<dbReference type="FunFam" id="3.30.160.60:FF:002343">
    <property type="entry name" value="Zinc finger protein 33A"/>
    <property type="match status" value="1"/>
</dbReference>
<dbReference type="AlphaFoldDB" id="L8I794"/>
<dbReference type="SUPFAM" id="SSF109640">
    <property type="entry name" value="KRAB domain (Kruppel-associated box)"/>
    <property type="match status" value="1"/>
</dbReference>
<feature type="domain" description="C2H2-type" evidence="12">
    <location>
        <begin position="890"/>
        <end position="914"/>
    </location>
</feature>
<dbReference type="Gene3D" id="3.30.160.60">
    <property type="entry name" value="Classic Zinc Finger"/>
    <property type="match status" value="14"/>
</dbReference>
<feature type="domain" description="C2H2-type" evidence="12">
    <location>
        <begin position="660"/>
        <end position="687"/>
    </location>
</feature>
<evidence type="ECO:0000256" key="6">
    <source>
        <dbReference type="ARBA" id="ARBA00022833"/>
    </source>
</evidence>
<dbReference type="PANTHER" id="PTHR24376">
    <property type="entry name" value="ZINC FINGER PROTEIN"/>
    <property type="match status" value="1"/>
</dbReference>
<feature type="domain" description="C2H2-type" evidence="12">
    <location>
        <begin position="688"/>
        <end position="715"/>
    </location>
</feature>
<feature type="domain" description="C2H2-type" evidence="12">
    <location>
        <begin position="436"/>
        <end position="463"/>
    </location>
</feature>
<dbReference type="PROSITE" id="PS00028">
    <property type="entry name" value="ZINC_FINGER_C2H2_1"/>
    <property type="match status" value="13"/>
</dbReference>
<evidence type="ECO:0000256" key="7">
    <source>
        <dbReference type="ARBA" id="ARBA00023015"/>
    </source>
</evidence>
<accession>L8I794</accession>
<feature type="domain" description="C2H2-type" evidence="12">
    <location>
        <begin position="716"/>
        <end position="743"/>
    </location>
</feature>
<feature type="domain" description="C2H2-type" evidence="12">
    <location>
        <begin position="326"/>
        <end position="353"/>
    </location>
</feature>
<gene>
    <name evidence="14" type="ORF">M91_09353</name>
</gene>
<dbReference type="GO" id="GO:0005634">
    <property type="term" value="C:nucleus"/>
    <property type="evidence" value="ECO:0007669"/>
    <property type="project" value="UniProtKB-SubCell"/>
</dbReference>
<dbReference type="PROSITE" id="PS50805">
    <property type="entry name" value="KRAB"/>
    <property type="match status" value="1"/>
</dbReference>
<feature type="region of interest" description="Disordered" evidence="11">
    <location>
        <begin position="486"/>
        <end position="531"/>
    </location>
</feature>
<feature type="non-terminal residue" evidence="14">
    <location>
        <position position="1"/>
    </location>
</feature>
<proteinExistence type="inferred from homology"/>
<dbReference type="FunFam" id="3.30.160.60:FF:000062">
    <property type="entry name" value="RB-associated KRAB zinc finger protein-like"/>
    <property type="match status" value="1"/>
</dbReference>
<reference evidence="14 15" key="1">
    <citation type="journal article" date="2012" name="Nat. Genet.">
        <title>The yak genome and adaptation to life at high altitude.</title>
        <authorList>
            <person name="Qiu Q."/>
            <person name="Zhang G."/>
            <person name="Ma T."/>
            <person name="Qian W."/>
            <person name="Wang J."/>
            <person name="Ye Z."/>
            <person name="Cao C."/>
            <person name="Hu Q."/>
            <person name="Kim J."/>
            <person name="Larkin D.M."/>
            <person name="Auvil L."/>
            <person name="Capitanu B."/>
            <person name="Ma J."/>
            <person name="Lewin H.A."/>
            <person name="Qian X."/>
            <person name="Lang Y."/>
            <person name="Zhou R."/>
            <person name="Wang L."/>
            <person name="Wang K."/>
            <person name="Xia J."/>
            <person name="Liao S."/>
            <person name="Pan S."/>
            <person name="Lu X."/>
            <person name="Hou H."/>
            <person name="Wang Y."/>
            <person name="Zang X."/>
            <person name="Yin Y."/>
            <person name="Ma H."/>
            <person name="Zhang J."/>
            <person name="Wang Z."/>
            <person name="Zhang Y."/>
            <person name="Zhang D."/>
            <person name="Yonezawa T."/>
            <person name="Hasegawa M."/>
            <person name="Zhong Y."/>
            <person name="Liu W."/>
            <person name="Zhang Y."/>
            <person name="Huang Z."/>
            <person name="Zhang S."/>
            <person name="Long R."/>
            <person name="Yang H."/>
            <person name="Wang J."/>
            <person name="Lenstra J.A."/>
            <person name="Cooper D.N."/>
            <person name="Wu Y."/>
            <person name="Wang J."/>
            <person name="Shi P."/>
            <person name="Wang J."/>
            <person name="Liu J."/>
        </authorList>
    </citation>
    <scope>NUCLEOTIDE SEQUENCE [LARGE SCALE GENOMIC DNA]</scope>
    <source>
        <strain evidence="15">yakQH1</strain>
    </source>
</reference>
<dbReference type="InterPro" id="IPR036051">
    <property type="entry name" value="KRAB_dom_sf"/>
</dbReference>
<keyword evidence="3" id="KW-0479">Metal-binding</keyword>
<feature type="compositionally biased region" description="Acidic residues" evidence="11">
    <location>
        <begin position="108"/>
        <end position="129"/>
    </location>
</feature>
<dbReference type="FunFam" id="3.30.160.60:FF:000478">
    <property type="entry name" value="Zinc finger protein 133"/>
    <property type="match status" value="1"/>
</dbReference>
<comment type="similarity">
    <text evidence="2">Belongs to the krueppel C2H2-type zinc-finger protein family.</text>
</comment>
<evidence type="ECO:0000256" key="3">
    <source>
        <dbReference type="ARBA" id="ARBA00022723"/>
    </source>
</evidence>
<dbReference type="GO" id="GO:0008270">
    <property type="term" value="F:zinc ion binding"/>
    <property type="evidence" value="ECO:0007669"/>
    <property type="project" value="UniProtKB-KW"/>
</dbReference>
<dbReference type="InterPro" id="IPR036236">
    <property type="entry name" value="Znf_C2H2_sf"/>
</dbReference>
<dbReference type="EMBL" id="JH882061">
    <property type="protein sequence ID" value="ELR51142.1"/>
    <property type="molecule type" value="Genomic_DNA"/>
</dbReference>
<evidence type="ECO:0000259" key="12">
    <source>
        <dbReference type="PROSITE" id="PS50157"/>
    </source>
</evidence>
<feature type="compositionally biased region" description="Acidic residues" evidence="11">
    <location>
        <begin position="25"/>
        <end position="34"/>
    </location>
</feature>
<dbReference type="Proteomes" id="UP000011080">
    <property type="component" value="Unassembled WGS sequence"/>
</dbReference>
<dbReference type="InterPro" id="IPR013087">
    <property type="entry name" value="Znf_C2H2_type"/>
</dbReference>